<name>E1RD58_METP4</name>
<dbReference type="SUPFAM" id="SSF52540">
    <property type="entry name" value="P-loop containing nucleoside triphosphate hydrolases"/>
    <property type="match status" value="1"/>
</dbReference>
<dbReference type="GeneID" id="9744779"/>
<dbReference type="Gene3D" id="3.40.50.300">
    <property type="entry name" value="P-loop containing nucleotide triphosphate hydrolases"/>
    <property type="match status" value="1"/>
</dbReference>
<dbReference type="NCBIfam" id="TIGR00708">
    <property type="entry name" value="cobA"/>
    <property type="match status" value="1"/>
</dbReference>
<gene>
    <name evidence="1" type="ordered locus">Mpet_2294</name>
</gene>
<dbReference type="EMBL" id="CP002117">
    <property type="protein sequence ID" value="ADN37041.1"/>
    <property type="molecule type" value="Genomic_DNA"/>
</dbReference>
<dbReference type="NCBIfam" id="NF004637">
    <property type="entry name" value="PRK05986.1"/>
    <property type="match status" value="1"/>
</dbReference>
<dbReference type="PANTHER" id="PTHR46638">
    <property type="entry name" value="CORRINOID ADENOSYLTRANSFERASE"/>
    <property type="match status" value="1"/>
</dbReference>
<dbReference type="HOGENOM" id="CLU_088595_2_0_2"/>
<evidence type="ECO:0000313" key="1">
    <source>
        <dbReference type="EMBL" id="ADN37041.1"/>
    </source>
</evidence>
<dbReference type="PANTHER" id="PTHR46638:SF1">
    <property type="entry name" value="CORRINOID ADENOSYLTRANSFERASE"/>
    <property type="match status" value="1"/>
</dbReference>
<dbReference type="InterPro" id="IPR027417">
    <property type="entry name" value="P-loop_NTPase"/>
</dbReference>
<keyword evidence="2" id="KW-1185">Reference proteome</keyword>
<proteinExistence type="predicted"/>
<dbReference type="CDD" id="cd00561">
    <property type="entry name" value="CobA_ACA"/>
    <property type="match status" value="1"/>
</dbReference>
<dbReference type="GO" id="GO:0005524">
    <property type="term" value="F:ATP binding"/>
    <property type="evidence" value="ECO:0007669"/>
    <property type="project" value="InterPro"/>
</dbReference>
<reference evidence="1 2" key="1">
    <citation type="journal article" date="2010" name="Stand. Genomic Sci.">
        <title>Complete genome sequence of Methanoplanus petrolearius type strain (SEBR 4847).</title>
        <authorList>
            <person name="Brambilla E."/>
            <person name="Djao O.D."/>
            <person name="Daligault H."/>
            <person name="Lapidus A."/>
            <person name="Lucas S."/>
            <person name="Hammon N."/>
            <person name="Nolan M."/>
            <person name="Tice H."/>
            <person name="Cheng J.F."/>
            <person name="Han C."/>
            <person name="Tapia R."/>
            <person name="Goodwin L."/>
            <person name="Pitluck S."/>
            <person name="Liolios K."/>
            <person name="Ivanova N."/>
            <person name="Mavromatis K."/>
            <person name="Mikhailova N."/>
            <person name="Pati A."/>
            <person name="Chen A."/>
            <person name="Palaniappan K."/>
            <person name="Land M."/>
            <person name="Hauser L."/>
            <person name="Chang Y.J."/>
            <person name="Jeffries C.D."/>
            <person name="Rohde M."/>
            <person name="Spring S."/>
            <person name="Sikorski J."/>
            <person name="Goker M."/>
            <person name="Woyke T."/>
            <person name="Bristow J."/>
            <person name="Eisen J.A."/>
            <person name="Markowitz V."/>
            <person name="Hugenholtz P."/>
            <person name="Kyrpides N.C."/>
            <person name="Klenk H.P."/>
        </authorList>
    </citation>
    <scope>NUCLEOTIDE SEQUENCE [LARGE SCALE GENOMIC DNA]</scope>
    <source>
        <strain evidence="2">DSM 11571 / OCM 486 / SEBR 4847</strain>
    </source>
</reference>
<keyword evidence="1" id="KW-0808">Transferase</keyword>
<dbReference type="Pfam" id="PF02572">
    <property type="entry name" value="CobA_CobO_BtuR"/>
    <property type="match status" value="1"/>
</dbReference>
<dbReference type="eggNOG" id="arCOG04678">
    <property type="taxonomic scope" value="Archaea"/>
</dbReference>
<dbReference type="KEGG" id="mpi:Mpet_2294"/>
<organism evidence="1 2">
    <name type="scientific">Methanolacinia petrolearia (strain DSM 11571 / OCM 486 / SEBR 4847)</name>
    <name type="common">Methanoplanus petrolearius</name>
    <dbReference type="NCBI Taxonomy" id="679926"/>
    <lineage>
        <taxon>Archaea</taxon>
        <taxon>Methanobacteriati</taxon>
        <taxon>Methanobacteriota</taxon>
        <taxon>Stenosarchaea group</taxon>
        <taxon>Methanomicrobia</taxon>
        <taxon>Methanomicrobiales</taxon>
        <taxon>Methanomicrobiaceae</taxon>
        <taxon>Methanolacinia</taxon>
    </lineage>
</organism>
<dbReference type="EC" id="2.5.1.17" evidence="1"/>
<dbReference type="AlphaFoldDB" id="E1RD58"/>
<dbReference type="GO" id="GO:0008817">
    <property type="term" value="F:corrinoid adenosyltransferase activity"/>
    <property type="evidence" value="ECO:0007669"/>
    <property type="project" value="UniProtKB-EC"/>
</dbReference>
<dbReference type="InterPro" id="IPR003724">
    <property type="entry name" value="CblAdoTrfase_CobA"/>
</dbReference>
<dbReference type="RefSeq" id="WP_013330218.1">
    <property type="nucleotide sequence ID" value="NC_014507.1"/>
</dbReference>
<dbReference type="PIRSF" id="PIRSF015617">
    <property type="entry name" value="Adensltrnsf_CobA"/>
    <property type="match status" value="1"/>
</dbReference>
<dbReference type="GO" id="GO:0009236">
    <property type="term" value="P:cobalamin biosynthetic process"/>
    <property type="evidence" value="ECO:0007669"/>
    <property type="project" value="InterPro"/>
</dbReference>
<dbReference type="Proteomes" id="UP000006565">
    <property type="component" value="Chromosome"/>
</dbReference>
<dbReference type="STRING" id="679926.Mpet_2294"/>
<protein>
    <submittedName>
        <fullName evidence="1">Cob(I)alamin adenosyltransferase</fullName>
        <ecNumber evidence="1">2.5.1.17</ecNumber>
    </submittedName>
</protein>
<dbReference type="OrthoDB" id="24392at2157"/>
<sequence>MKAGYLQVYTGTGKGKTTAAFGTAMRSVLHGGRVFFAQFIKMSETAELLVPDHFSNFTIMQFGEGFFLDREPTEDDRRLAEEGFSKCLAVMSSGEYDLVVMDEVNVAIHYGLLDPATVVAAIESRAPGTEVICTGRNAPPELIEAADLVTEMRKIKHYFDKGVRAREGIEY</sequence>
<evidence type="ECO:0000313" key="2">
    <source>
        <dbReference type="Proteomes" id="UP000006565"/>
    </source>
</evidence>
<accession>E1RD58</accession>